<gene>
    <name evidence="4" type="ORF">C1T31_13170</name>
</gene>
<dbReference type="Gene3D" id="3.40.630.30">
    <property type="match status" value="1"/>
</dbReference>
<dbReference type="PANTHER" id="PTHR43420">
    <property type="entry name" value="ACETYLTRANSFERASE"/>
    <property type="match status" value="1"/>
</dbReference>
<evidence type="ECO:0000313" key="4">
    <source>
        <dbReference type="EMBL" id="PNQ72268.1"/>
    </source>
</evidence>
<name>A0A2K1DW52_9FLAO</name>
<evidence type="ECO:0000259" key="3">
    <source>
        <dbReference type="PROSITE" id="PS51186"/>
    </source>
</evidence>
<evidence type="ECO:0000256" key="1">
    <source>
        <dbReference type="ARBA" id="ARBA00022679"/>
    </source>
</evidence>
<sequence>MIKTVTSKSAIKITAQLAHSIWNQHYVPIIGQDQVDYMIEKFQSETAITQQIQEGYQYFMIEHQSRPCGYLALVPNPVEGKIMISKIYVDSHYRGLGLGLALLDFTVKKAQNEGFKTIWLTVNKYNTHSIQWYEKQGFQIKEKVEFDIGNGFIMDDYLLEKPV</sequence>
<keyword evidence="2" id="KW-0012">Acyltransferase</keyword>
<dbReference type="PROSITE" id="PS51186">
    <property type="entry name" value="GNAT"/>
    <property type="match status" value="1"/>
</dbReference>
<feature type="domain" description="N-acetyltransferase" evidence="3">
    <location>
        <begin position="1"/>
        <end position="163"/>
    </location>
</feature>
<dbReference type="GO" id="GO:0016747">
    <property type="term" value="F:acyltransferase activity, transferring groups other than amino-acyl groups"/>
    <property type="evidence" value="ECO:0007669"/>
    <property type="project" value="InterPro"/>
</dbReference>
<dbReference type="InterPro" id="IPR016181">
    <property type="entry name" value="Acyl_CoA_acyltransferase"/>
</dbReference>
<dbReference type="Pfam" id="PF00583">
    <property type="entry name" value="Acetyltransf_1"/>
    <property type="match status" value="1"/>
</dbReference>
<dbReference type="InterPro" id="IPR000182">
    <property type="entry name" value="GNAT_dom"/>
</dbReference>
<dbReference type="EMBL" id="POWF01000010">
    <property type="protein sequence ID" value="PNQ72268.1"/>
    <property type="molecule type" value="Genomic_DNA"/>
</dbReference>
<dbReference type="Proteomes" id="UP000236641">
    <property type="component" value="Unassembled WGS sequence"/>
</dbReference>
<proteinExistence type="predicted"/>
<keyword evidence="5" id="KW-1185">Reference proteome</keyword>
<organism evidence="4 5">
    <name type="scientific">Hanstruepera neustonica</name>
    <dbReference type="NCBI Taxonomy" id="1445657"/>
    <lineage>
        <taxon>Bacteria</taxon>
        <taxon>Pseudomonadati</taxon>
        <taxon>Bacteroidota</taxon>
        <taxon>Flavobacteriia</taxon>
        <taxon>Flavobacteriales</taxon>
        <taxon>Flavobacteriaceae</taxon>
        <taxon>Hanstruepera</taxon>
    </lineage>
</organism>
<protein>
    <submittedName>
        <fullName evidence="4">GNAT family N-acetyltransferase</fullName>
    </submittedName>
</protein>
<reference evidence="4 5" key="1">
    <citation type="submission" date="2018-01" db="EMBL/GenBank/DDBJ databases">
        <title>The draft genome of Hanstruepera neustonica JCM19743.</title>
        <authorList>
            <person name="He R.-H."/>
            <person name="Du Z.-J."/>
        </authorList>
    </citation>
    <scope>NUCLEOTIDE SEQUENCE [LARGE SCALE GENOMIC DNA]</scope>
    <source>
        <strain evidence="4 5">JCM19743</strain>
    </source>
</reference>
<accession>A0A2K1DW52</accession>
<dbReference type="SUPFAM" id="SSF55729">
    <property type="entry name" value="Acyl-CoA N-acyltransferases (Nat)"/>
    <property type="match status" value="1"/>
</dbReference>
<evidence type="ECO:0000313" key="5">
    <source>
        <dbReference type="Proteomes" id="UP000236641"/>
    </source>
</evidence>
<comment type="caution">
    <text evidence="4">The sequence shown here is derived from an EMBL/GenBank/DDBJ whole genome shotgun (WGS) entry which is preliminary data.</text>
</comment>
<dbReference type="AlphaFoldDB" id="A0A2K1DW52"/>
<dbReference type="RefSeq" id="WP_103052979.1">
    <property type="nucleotide sequence ID" value="NZ_POWF01000010.1"/>
</dbReference>
<keyword evidence="1 4" id="KW-0808">Transferase</keyword>
<dbReference type="OrthoDB" id="9800604at2"/>
<evidence type="ECO:0000256" key="2">
    <source>
        <dbReference type="ARBA" id="ARBA00023315"/>
    </source>
</evidence>
<dbReference type="InterPro" id="IPR050680">
    <property type="entry name" value="YpeA/RimI_acetyltransf"/>
</dbReference>